<dbReference type="RefSeq" id="WP_154442795.1">
    <property type="nucleotide sequence ID" value="NZ_VUNQ01000060.1"/>
</dbReference>
<feature type="chain" id="PRO_5038349759" description="Lipoprotein" evidence="2">
    <location>
        <begin position="25"/>
        <end position="198"/>
    </location>
</feature>
<evidence type="ECO:0000256" key="2">
    <source>
        <dbReference type="SAM" id="SignalP"/>
    </source>
</evidence>
<evidence type="ECO:0000313" key="4">
    <source>
        <dbReference type="Proteomes" id="UP000469523"/>
    </source>
</evidence>
<gene>
    <name evidence="3" type="ORF">FYJ83_17350</name>
</gene>
<accession>A0A6N7Y5B3</accession>
<evidence type="ECO:0008006" key="5">
    <source>
        <dbReference type="Google" id="ProtNLM"/>
    </source>
</evidence>
<protein>
    <recommendedName>
        <fullName evidence="5">Lipoprotein</fullName>
    </recommendedName>
</protein>
<keyword evidence="2" id="KW-0732">Signal</keyword>
<dbReference type="EMBL" id="VUNQ01000060">
    <property type="protein sequence ID" value="MSU03230.1"/>
    <property type="molecule type" value="Genomic_DNA"/>
</dbReference>
<feature type="signal peptide" evidence="2">
    <location>
        <begin position="1"/>
        <end position="24"/>
    </location>
</feature>
<reference evidence="3 4" key="1">
    <citation type="submission" date="2019-09" db="EMBL/GenBank/DDBJ databases">
        <title>In-depth cultivation of the pig gut microbiome towards novel bacterial diversity and tailored functional studies.</title>
        <authorList>
            <person name="Wylensek D."/>
            <person name="Hitch T.C.A."/>
            <person name="Clavel T."/>
        </authorList>
    </citation>
    <scope>NUCLEOTIDE SEQUENCE [LARGE SCALE GENOMIC DNA]</scope>
    <source>
        <strain evidence="3 4">WCA3-693-APC-4?</strain>
    </source>
</reference>
<dbReference type="Proteomes" id="UP000469523">
    <property type="component" value="Unassembled WGS sequence"/>
</dbReference>
<keyword evidence="4" id="KW-1185">Reference proteome</keyword>
<name>A0A6N7Y5B3_9FIRM</name>
<comment type="caution">
    <text evidence="3">The sequence shown here is derived from an EMBL/GenBank/DDBJ whole genome shotgun (WGS) entry which is preliminary data.</text>
</comment>
<dbReference type="AlphaFoldDB" id="A0A6N7Y5B3"/>
<proteinExistence type="predicted"/>
<feature type="region of interest" description="Disordered" evidence="1">
    <location>
        <begin position="26"/>
        <end position="64"/>
    </location>
</feature>
<feature type="compositionally biased region" description="Basic and acidic residues" evidence="1">
    <location>
        <begin position="35"/>
        <end position="51"/>
    </location>
</feature>
<dbReference type="PROSITE" id="PS51257">
    <property type="entry name" value="PROKAR_LIPOPROTEIN"/>
    <property type="match status" value="1"/>
</dbReference>
<evidence type="ECO:0000313" key="3">
    <source>
        <dbReference type="EMBL" id="MSU03230.1"/>
    </source>
</evidence>
<feature type="compositionally biased region" description="Acidic residues" evidence="1">
    <location>
        <begin position="52"/>
        <end position="61"/>
    </location>
</feature>
<organism evidence="3 4">
    <name type="scientific">Tissierella pigra</name>
    <dbReference type="NCBI Taxonomy" id="2607614"/>
    <lineage>
        <taxon>Bacteria</taxon>
        <taxon>Bacillati</taxon>
        <taxon>Bacillota</taxon>
        <taxon>Tissierellia</taxon>
        <taxon>Tissierellales</taxon>
        <taxon>Tissierellaceae</taxon>
        <taxon>Tissierella</taxon>
    </lineage>
</organism>
<feature type="region of interest" description="Disordered" evidence="1">
    <location>
        <begin position="85"/>
        <end position="106"/>
    </location>
</feature>
<evidence type="ECO:0000256" key="1">
    <source>
        <dbReference type="SAM" id="MobiDB-lite"/>
    </source>
</evidence>
<sequence>MKRLKRFVAITVVALLMFTGCSNETIPNEANDIDLQQKESEDKMLSKKDSNEENADYDENAQESGKNIYGRVKSIIGNEVEIELGKAPDWDGDNGDDGEDKKKPGVSTVKVAEKENPPGVEDYYAPDPSNPIYGENGEINLTYTGESITLTIQAGTEIRNALGKTATLEEIKKGSVLMLMPKLVDGKDASIEMLTILK</sequence>